<evidence type="ECO:0000256" key="1">
    <source>
        <dbReference type="SAM" id="MobiDB-lite"/>
    </source>
</evidence>
<name>A0A3N4J7S1_9PEZI</name>
<organism evidence="2 3">
    <name type="scientific">Choiromyces venosus 120613-1</name>
    <dbReference type="NCBI Taxonomy" id="1336337"/>
    <lineage>
        <taxon>Eukaryota</taxon>
        <taxon>Fungi</taxon>
        <taxon>Dikarya</taxon>
        <taxon>Ascomycota</taxon>
        <taxon>Pezizomycotina</taxon>
        <taxon>Pezizomycetes</taxon>
        <taxon>Pezizales</taxon>
        <taxon>Tuberaceae</taxon>
        <taxon>Choiromyces</taxon>
    </lineage>
</organism>
<protein>
    <submittedName>
        <fullName evidence="2">Uncharacterized protein</fullName>
    </submittedName>
</protein>
<dbReference type="AlphaFoldDB" id="A0A3N4J7S1"/>
<accession>A0A3N4J7S1</accession>
<dbReference type="EMBL" id="ML120455">
    <property type="protein sequence ID" value="RPA93337.1"/>
    <property type="molecule type" value="Genomic_DNA"/>
</dbReference>
<evidence type="ECO:0000313" key="2">
    <source>
        <dbReference type="EMBL" id="RPA93337.1"/>
    </source>
</evidence>
<dbReference type="Proteomes" id="UP000276215">
    <property type="component" value="Unassembled WGS sequence"/>
</dbReference>
<keyword evidence="3" id="KW-1185">Reference proteome</keyword>
<evidence type="ECO:0000313" key="3">
    <source>
        <dbReference type="Proteomes" id="UP000276215"/>
    </source>
</evidence>
<reference evidence="2 3" key="1">
    <citation type="journal article" date="2018" name="Nat. Ecol. Evol.">
        <title>Pezizomycetes genomes reveal the molecular basis of ectomycorrhizal truffle lifestyle.</title>
        <authorList>
            <person name="Murat C."/>
            <person name="Payen T."/>
            <person name="Noel B."/>
            <person name="Kuo A."/>
            <person name="Morin E."/>
            <person name="Chen J."/>
            <person name="Kohler A."/>
            <person name="Krizsan K."/>
            <person name="Balestrini R."/>
            <person name="Da Silva C."/>
            <person name="Montanini B."/>
            <person name="Hainaut M."/>
            <person name="Levati E."/>
            <person name="Barry K.W."/>
            <person name="Belfiori B."/>
            <person name="Cichocki N."/>
            <person name="Clum A."/>
            <person name="Dockter R.B."/>
            <person name="Fauchery L."/>
            <person name="Guy J."/>
            <person name="Iotti M."/>
            <person name="Le Tacon F."/>
            <person name="Lindquist E.A."/>
            <person name="Lipzen A."/>
            <person name="Malagnac F."/>
            <person name="Mello A."/>
            <person name="Molinier V."/>
            <person name="Miyauchi S."/>
            <person name="Poulain J."/>
            <person name="Riccioni C."/>
            <person name="Rubini A."/>
            <person name="Sitrit Y."/>
            <person name="Splivallo R."/>
            <person name="Traeger S."/>
            <person name="Wang M."/>
            <person name="Zifcakova L."/>
            <person name="Wipf D."/>
            <person name="Zambonelli A."/>
            <person name="Paolocci F."/>
            <person name="Nowrousian M."/>
            <person name="Ottonello S."/>
            <person name="Baldrian P."/>
            <person name="Spatafora J.W."/>
            <person name="Henrissat B."/>
            <person name="Nagy L.G."/>
            <person name="Aury J.M."/>
            <person name="Wincker P."/>
            <person name="Grigoriev I.V."/>
            <person name="Bonfante P."/>
            <person name="Martin F.M."/>
        </authorList>
    </citation>
    <scope>NUCLEOTIDE SEQUENCE [LARGE SCALE GENOMIC DNA]</scope>
    <source>
        <strain evidence="2 3">120613-1</strain>
    </source>
</reference>
<gene>
    <name evidence="2" type="ORF">L873DRAFT_1793750</name>
</gene>
<sequence length="138" mass="16085">MVEIEPKKPIPSPYFSQTPGLSETWVDIKFAEFSCAAAEALKSLPTPSDPIPRERLQECIELKPILTKVPRKEDDDDDGDWQNLSNEDADEEWMDGEDEEMRDSQEIEELRKLARFPWFLHFTAATRVACIRRYRALR</sequence>
<proteinExistence type="predicted"/>
<feature type="compositionally biased region" description="Acidic residues" evidence="1">
    <location>
        <begin position="87"/>
        <end position="101"/>
    </location>
</feature>
<feature type="region of interest" description="Disordered" evidence="1">
    <location>
        <begin position="68"/>
        <end position="105"/>
    </location>
</feature>